<keyword evidence="4" id="KW-0687">Ribonucleoprotein</keyword>
<organism evidence="7 8">
    <name type="scientific">Cenarchaeum symbiosum (strain A)</name>
    <dbReference type="NCBI Taxonomy" id="414004"/>
    <lineage>
        <taxon>Archaea</taxon>
        <taxon>Nitrososphaerota</taxon>
        <taxon>Candidatus Cenarchaeales</taxon>
        <taxon>Candidatus Cenarchaeaceae</taxon>
        <taxon>Candidatus Cenarchaeum</taxon>
    </lineage>
</organism>
<evidence type="ECO:0000256" key="5">
    <source>
        <dbReference type="ARBA" id="ARBA00035454"/>
    </source>
</evidence>
<dbReference type="KEGG" id="csy:CENSYa_0873"/>
<dbReference type="GO" id="GO:0019843">
    <property type="term" value="F:rRNA binding"/>
    <property type="evidence" value="ECO:0007669"/>
    <property type="project" value="UniProtKB-KW"/>
</dbReference>
<evidence type="ECO:0000256" key="3">
    <source>
        <dbReference type="ARBA" id="ARBA00022980"/>
    </source>
</evidence>
<feature type="domain" description="Large ribosomal subunit protein uL6 alpha-beta" evidence="6">
    <location>
        <begin position="87"/>
        <end position="155"/>
    </location>
</feature>
<evidence type="ECO:0000313" key="7">
    <source>
        <dbReference type="EMBL" id="ABK77506.1"/>
    </source>
</evidence>
<evidence type="ECO:0000259" key="6">
    <source>
        <dbReference type="Pfam" id="PF00347"/>
    </source>
</evidence>
<reference evidence="7 8" key="1">
    <citation type="journal article" date="2006" name="Proc. Natl. Acad. Sci. U.S.A.">
        <title>Genomic analysis of the uncultivated marine crenarchaeote Cenarchaeum symbiosum.</title>
        <authorList>
            <person name="Hallam S.J."/>
            <person name="Konstantinidis K.T."/>
            <person name="Putnam N."/>
            <person name="Schleper C."/>
            <person name="Watanabe Y."/>
            <person name="Sugahara J."/>
            <person name="Preston C."/>
            <person name="de la Torre J."/>
            <person name="Richardson P.M."/>
            <person name="DeLong E.F."/>
        </authorList>
    </citation>
    <scope>NUCLEOTIDE SEQUENCE [LARGE SCALE GENOMIC DNA]</scope>
    <source>
        <strain evidence="8">A</strain>
    </source>
</reference>
<accession>A0RVY9</accession>
<dbReference type="PIRSF" id="PIRSF002162">
    <property type="entry name" value="Ribosomal_L6"/>
    <property type="match status" value="1"/>
</dbReference>
<keyword evidence="8" id="KW-1185">Reference proteome</keyword>
<dbReference type="AlphaFoldDB" id="A0RVY9"/>
<dbReference type="InterPro" id="IPR002359">
    <property type="entry name" value="Ribosomal_uL6_CS2"/>
</dbReference>
<evidence type="ECO:0000256" key="2">
    <source>
        <dbReference type="ARBA" id="ARBA00022884"/>
    </source>
</evidence>
<dbReference type="GO" id="GO:0022625">
    <property type="term" value="C:cytosolic large ribosomal subunit"/>
    <property type="evidence" value="ECO:0007669"/>
    <property type="project" value="TreeGrafter"/>
</dbReference>
<dbReference type="PANTHER" id="PTHR11655:SF16">
    <property type="entry name" value="60S RIBOSOMAL PROTEIN L9"/>
    <property type="match status" value="1"/>
</dbReference>
<dbReference type="GO" id="GO:0002181">
    <property type="term" value="P:cytoplasmic translation"/>
    <property type="evidence" value="ECO:0007669"/>
    <property type="project" value="TreeGrafter"/>
</dbReference>
<dbReference type="PATRIC" id="fig|414004.10.peg.807"/>
<evidence type="ECO:0000256" key="1">
    <source>
        <dbReference type="ARBA" id="ARBA00022730"/>
    </source>
</evidence>
<dbReference type="EnsemblBacteria" id="ABK77506">
    <property type="protein sequence ID" value="ABK77506"/>
    <property type="gene ID" value="CENSYa_0873"/>
</dbReference>
<dbReference type="SUPFAM" id="SSF56053">
    <property type="entry name" value="Ribosomal protein L6"/>
    <property type="match status" value="2"/>
</dbReference>
<gene>
    <name evidence="7" type="ordered locus">CENSYa_0873</name>
</gene>
<evidence type="ECO:0000313" key="8">
    <source>
        <dbReference type="Proteomes" id="UP000000758"/>
    </source>
</evidence>
<name>A0RVY9_CENSY</name>
<proteinExistence type="predicted"/>
<dbReference type="STRING" id="414004.CENSYa_0873"/>
<dbReference type="InterPro" id="IPR000702">
    <property type="entry name" value="Ribosomal_uL6-like"/>
</dbReference>
<dbReference type="InterPro" id="IPR036789">
    <property type="entry name" value="Ribosomal_uL6-like_a/b-dom_sf"/>
</dbReference>
<dbReference type="Pfam" id="PF00347">
    <property type="entry name" value="Ribosomal_L6"/>
    <property type="match status" value="1"/>
</dbReference>
<keyword evidence="3 7" id="KW-0689">Ribosomal protein</keyword>
<evidence type="ECO:0000256" key="4">
    <source>
        <dbReference type="ARBA" id="ARBA00023274"/>
    </source>
</evidence>
<dbReference type="Gene3D" id="3.90.930.12">
    <property type="entry name" value="Ribosomal protein L6, alpha-beta domain"/>
    <property type="match status" value="2"/>
</dbReference>
<keyword evidence="2" id="KW-0694">RNA-binding</keyword>
<protein>
    <recommendedName>
        <fullName evidence="5">50S ribosomal protein L6</fullName>
    </recommendedName>
</protein>
<dbReference type="FunFam" id="3.90.930.12:FF:000008">
    <property type="entry name" value="50S ribosomal protein L6"/>
    <property type="match status" value="1"/>
</dbReference>
<dbReference type="InterPro" id="IPR020040">
    <property type="entry name" value="Ribosomal_uL6_a/b-dom"/>
</dbReference>
<keyword evidence="1" id="KW-0699">rRNA-binding</keyword>
<dbReference type="GO" id="GO:0003735">
    <property type="term" value="F:structural constituent of ribosome"/>
    <property type="evidence" value="ECO:0007669"/>
    <property type="project" value="InterPro"/>
</dbReference>
<sequence>MEASLTGRMLHVKGKLGSAHKSFRKIPVGIRIDGSSVVLKAEGTRKRDLAILNTARSIVRNLCEGVGVGYTIKLKVVYAHFPITIKQDGAMILVENFQGERSARKAKIVGGTKVVSKGEDVIVTGHVLTDVSQTAANLEQGTKVKNKDHRVFLDGVYVYEKKKGE</sequence>
<dbReference type="PANTHER" id="PTHR11655">
    <property type="entry name" value="60S/50S RIBOSOMAL PROTEIN L6/L9"/>
    <property type="match status" value="1"/>
</dbReference>
<dbReference type="PROSITE" id="PS00700">
    <property type="entry name" value="RIBOSOMAL_L6_2"/>
    <property type="match status" value="1"/>
</dbReference>
<dbReference type="EMBL" id="DP000238">
    <property type="protein sequence ID" value="ABK77506.1"/>
    <property type="molecule type" value="Genomic_DNA"/>
</dbReference>
<dbReference type="HOGENOM" id="CLU_065464_0_0_2"/>
<dbReference type="Proteomes" id="UP000000758">
    <property type="component" value="Chromosome"/>
</dbReference>